<organism evidence="1 2">
    <name type="scientific">Bradyrhizobium canariense</name>
    <dbReference type="NCBI Taxonomy" id="255045"/>
    <lineage>
        <taxon>Bacteria</taxon>
        <taxon>Pseudomonadati</taxon>
        <taxon>Pseudomonadota</taxon>
        <taxon>Alphaproteobacteria</taxon>
        <taxon>Hyphomicrobiales</taxon>
        <taxon>Nitrobacteraceae</taxon>
        <taxon>Bradyrhizobium</taxon>
    </lineage>
</organism>
<gene>
    <name evidence="1" type="ORF">SAMN05444158_1013</name>
</gene>
<reference evidence="2" key="1">
    <citation type="submission" date="2016-10" db="EMBL/GenBank/DDBJ databases">
        <authorList>
            <person name="Varghese N."/>
            <person name="Submissions S."/>
        </authorList>
    </citation>
    <scope>NUCLEOTIDE SEQUENCE [LARGE SCALE GENOMIC DNA]</scope>
    <source>
        <strain evidence="2">GAS369</strain>
    </source>
</reference>
<name>A0A1H1PG34_9BRAD</name>
<evidence type="ECO:0000313" key="1">
    <source>
        <dbReference type="EMBL" id="SDS10258.1"/>
    </source>
</evidence>
<dbReference type="AlphaFoldDB" id="A0A1H1PG34"/>
<evidence type="ECO:0000313" key="2">
    <source>
        <dbReference type="Proteomes" id="UP000243904"/>
    </source>
</evidence>
<protein>
    <submittedName>
        <fullName evidence="1">Uncharacterized protein</fullName>
    </submittedName>
</protein>
<dbReference type="Proteomes" id="UP000243904">
    <property type="component" value="Chromosome I"/>
</dbReference>
<proteinExistence type="predicted"/>
<keyword evidence="2" id="KW-1185">Reference proteome</keyword>
<accession>A0A1H1PG34</accession>
<dbReference type="EMBL" id="LT629750">
    <property type="protein sequence ID" value="SDS10258.1"/>
    <property type="molecule type" value="Genomic_DNA"/>
</dbReference>
<sequence>MGSIMIRCPATKRAIATGIEMDLAKFQRTAVFFSRSYCPHCRTHHEWFARDAWIEETTPQDATEAA</sequence>